<dbReference type="AlphaFoldDB" id="A4JNS8"/>
<evidence type="ECO:0000256" key="1">
    <source>
        <dbReference type="SAM" id="MobiDB-lite"/>
    </source>
</evidence>
<feature type="region of interest" description="Disordered" evidence="1">
    <location>
        <begin position="71"/>
        <end position="95"/>
    </location>
</feature>
<dbReference type="Proteomes" id="UP000002287">
    <property type="component" value="Chromosome 2"/>
</dbReference>
<reference evidence="3" key="1">
    <citation type="submission" date="2007-03" db="EMBL/GenBank/DDBJ databases">
        <title>Complete sequence of chromosome 2 of Burkholderia vietnamiensis G4.</title>
        <authorList>
            <consortium name="US DOE Joint Genome Institute"/>
            <person name="Copeland A."/>
            <person name="Lucas S."/>
            <person name="Lapidus A."/>
            <person name="Barry K."/>
            <person name="Detter J.C."/>
            <person name="Glavina del Rio T."/>
            <person name="Hammon N."/>
            <person name="Israni S."/>
            <person name="Dalin E."/>
            <person name="Tice H."/>
            <person name="Pitluck S."/>
            <person name="Chain P."/>
            <person name="Malfatti S."/>
            <person name="Shin M."/>
            <person name="Vergez L."/>
            <person name="Schmutz J."/>
            <person name="Larimer F."/>
            <person name="Land M."/>
            <person name="Hauser L."/>
            <person name="Kyrpides N."/>
            <person name="Tiedje J."/>
            <person name="Richardson P."/>
        </authorList>
    </citation>
    <scope>NUCLEOTIDE SEQUENCE [LARGE SCALE GENOMIC DNA]</scope>
    <source>
        <strain evidence="3">G4 / LMG 22486</strain>
    </source>
</reference>
<organism evidence="2 3">
    <name type="scientific">Burkholderia vietnamiensis (strain G4 / LMG 22486)</name>
    <name type="common">Burkholderia cepacia (strain R1808)</name>
    <dbReference type="NCBI Taxonomy" id="269482"/>
    <lineage>
        <taxon>Bacteria</taxon>
        <taxon>Pseudomonadati</taxon>
        <taxon>Pseudomonadota</taxon>
        <taxon>Betaproteobacteria</taxon>
        <taxon>Burkholderiales</taxon>
        <taxon>Burkholderiaceae</taxon>
        <taxon>Burkholderia</taxon>
        <taxon>Burkholderia cepacia complex</taxon>
    </lineage>
</organism>
<accession>A4JNS8</accession>
<evidence type="ECO:0000313" key="2">
    <source>
        <dbReference type="EMBL" id="ABO57931.1"/>
    </source>
</evidence>
<dbReference type="KEGG" id="bvi:Bcep1808_4975"/>
<feature type="compositionally biased region" description="Gly residues" evidence="1">
    <location>
        <begin position="82"/>
        <end position="95"/>
    </location>
</feature>
<proteinExistence type="predicted"/>
<sequence>MHDRALNPICKKHGISGARDTCCRCVARARTKWLVKRSAQRKEAEMKPARATAALIAVLALLLTTGCTSADGGAAQGSGMSRYGGAGGTGGGGSY</sequence>
<evidence type="ECO:0000313" key="3">
    <source>
        <dbReference type="Proteomes" id="UP000002287"/>
    </source>
</evidence>
<protein>
    <submittedName>
        <fullName evidence="2">Uncharacterized protein</fullName>
    </submittedName>
</protein>
<gene>
    <name evidence="2" type="ordered locus">Bcep1808_4975</name>
</gene>
<dbReference type="EMBL" id="CP000615">
    <property type="protein sequence ID" value="ABO57931.1"/>
    <property type="molecule type" value="Genomic_DNA"/>
</dbReference>
<dbReference type="HOGENOM" id="CLU_2367517_0_0_4"/>
<name>A4JNS8_BURVG</name>